<dbReference type="PANTHER" id="PTHR30093:SF2">
    <property type="entry name" value="TYPE II SECRETION SYSTEM PROTEIN H"/>
    <property type="match status" value="1"/>
</dbReference>
<accession>A0ABT6FCT7</accession>
<dbReference type="InterPro" id="IPR027558">
    <property type="entry name" value="Pre_pil_HX9DG_C"/>
</dbReference>
<proteinExistence type="predicted"/>
<evidence type="ECO:0000313" key="3">
    <source>
        <dbReference type="Proteomes" id="UP001216907"/>
    </source>
</evidence>
<organism evidence="2 3">
    <name type="scientific">Paludisphaera mucosa</name>
    <dbReference type="NCBI Taxonomy" id="3030827"/>
    <lineage>
        <taxon>Bacteria</taxon>
        <taxon>Pseudomonadati</taxon>
        <taxon>Planctomycetota</taxon>
        <taxon>Planctomycetia</taxon>
        <taxon>Isosphaerales</taxon>
        <taxon>Isosphaeraceae</taxon>
        <taxon>Paludisphaera</taxon>
    </lineage>
</organism>
<dbReference type="Proteomes" id="UP001216907">
    <property type="component" value="Unassembled WGS sequence"/>
</dbReference>
<protein>
    <submittedName>
        <fullName evidence="2">DUF1559 domain-containing protein</fullName>
    </submittedName>
</protein>
<reference evidence="2 3" key="1">
    <citation type="submission" date="2023-03" db="EMBL/GenBank/DDBJ databases">
        <title>Paludisphaera mucosa sp. nov. a novel planctomycete from northern fen.</title>
        <authorList>
            <person name="Ivanova A."/>
        </authorList>
    </citation>
    <scope>NUCLEOTIDE SEQUENCE [LARGE SCALE GENOMIC DNA]</scope>
    <source>
        <strain evidence="2 3">Pla2</strain>
    </source>
</reference>
<dbReference type="InterPro" id="IPR011453">
    <property type="entry name" value="DUF1559"/>
</dbReference>
<name>A0ABT6FCT7_9BACT</name>
<dbReference type="PANTHER" id="PTHR30093">
    <property type="entry name" value="GENERAL SECRETION PATHWAY PROTEIN G"/>
    <property type="match status" value="1"/>
</dbReference>
<evidence type="ECO:0000259" key="1">
    <source>
        <dbReference type="Pfam" id="PF07596"/>
    </source>
</evidence>
<dbReference type="SUPFAM" id="SSF54523">
    <property type="entry name" value="Pili subunits"/>
    <property type="match status" value="1"/>
</dbReference>
<dbReference type="PROSITE" id="PS00409">
    <property type="entry name" value="PROKAR_NTER_METHYL"/>
    <property type="match status" value="1"/>
</dbReference>
<dbReference type="Pfam" id="PF07963">
    <property type="entry name" value="N_methyl"/>
    <property type="match status" value="1"/>
</dbReference>
<dbReference type="NCBIfam" id="TIGR04294">
    <property type="entry name" value="pre_pil_HX9DG"/>
    <property type="match status" value="1"/>
</dbReference>
<dbReference type="NCBIfam" id="TIGR02532">
    <property type="entry name" value="IV_pilin_GFxxxE"/>
    <property type="match status" value="1"/>
</dbReference>
<dbReference type="RefSeq" id="WP_277861687.1">
    <property type="nucleotide sequence ID" value="NZ_JARRAG010000002.1"/>
</dbReference>
<dbReference type="InterPro" id="IPR012902">
    <property type="entry name" value="N_methyl_site"/>
</dbReference>
<dbReference type="EMBL" id="JARRAG010000002">
    <property type="protein sequence ID" value="MDG3005342.1"/>
    <property type="molecule type" value="Genomic_DNA"/>
</dbReference>
<sequence length="348" mass="37132">MTAFRKSEPRRGFTLIELLVVIAIIAVLIALLLPAVQSAREAARRIQCTNNLKQMGLAFHNYLSATGALPPPKIYSGSCTTGLNPGGQVLNTTAFTMILPYFEQTALANAYNFSHASNNTNFGGVNTVVVGSDLVNTTVVGTMVAAFWCPSDNQPEAVNDPNTSPTWPYRRINAMRANYQLNTGNYTDYHCPGSGAVTFTPDGAQRTPFFNDLGTSIAAITDGTSNTFLAGESVNGASKYDVGPPPRFGPYWGSGTHTAVHGRILPPTDVQAVAFVPNGVSGFLYPTGSSEFQKKAPYAWVFSSKHSGGVNMLMGDGSVRFIKNSISPYTWWSAATMAGGEIISADAF</sequence>
<dbReference type="Pfam" id="PF07596">
    <property type="entry name" value="SBP_bac_10"/>
    <property type="match status" value="1"/>
</dbReference>
<gene>
    <name evidence="2" type="ORF">PZE19_16245</name>
</gene>
<comment type="caution">
    <text evidence="2">The sequence shown here is derived from an EMBL/GenBank/DDBJ whole genome shotgun (WGS) entry which is preliminary data.</text>
</comment>
<dbReference type="InterPro" id="IPR045584">
    <property type="entry name" value="Pilin-like"/>
</dbReference>
<evidence type="ECO:0000313" key="2">
    <source>
        <dbReference type="EMBL" id="MDG3005342.1"/>
    </source>
</evidence>
<dbReference type="Gene3D" id="3.30.700.10">
    <property type="entry name" value="Glycoprotein, Type 4 Pilin"/>
    <property type="match status" value="1"/>
</dbReference>
<feature type="domain" description="DUF1559" evidence="1">
    <location>
        <begin position="37"/>
        <end position="327"/>
    </location>
</feature>
<keyword evidence="3" id="KW-1185">Reference proteome</keyword>